<comment type="caution">
    <text evidence="1">The sequence shown here is derived from an EMBL/GenBank/DDBJ whole genome shotgun (WGS) entry which is preliminary data.</text>
</comment>
<proteinExistence type="predicted"/>
<dbReference type="STRING" id="1801725.A3J00_03940"/>
<reference evidence="1 2" key="1">
    <citation type="journal article" date="2016" name="Nat. Commun.">
        <title>Thousands of microbial genomes shed light on interconnected biogeochemical processes in an aquifer system.</title>
        <authorList>
            <person name="Anantharaman K."/>
            <person name="Brown C.T."/>
            <person name="Hug L.A."/>
            <person name="Sharon I."/>
            <person name="Castelle C.J."/>
            <person name="Probst A.J."/>
            <person name="Thomas B.C."/>
            <person name="Singh A."/>
            <person name="Wilkins M.J."/>
            <person name="Karaoz U."/>
            <person name="Brodie E.L."/>
            <person name="Williams K.H."/>
            <person name="Hubbard S.S."/>
            <person name="Banfield J.F."/>
        </authorList>
    </citation>
    <scope>NUCLEOTIDE SEQUENCE [LARGE SCALE GENOMIC DNA]</scope>
</reference>
<protein>
    <recommendedName>
        <fullName evidence="3">Translation elongation factor-like protein</fullName>
    </recommendedName>
</protein>
<organism evidence="1 2">
    <name type="scientific">Candidatus Niyogibacteria bacterium RIFCSPLOWO2_02_FULL_45_13</name>
    <dbReference type="NCBI Taxonomy" id="1801725"/>
    <lineage>
        <taxon>Bacteria</taxon>
        <taxon>Candidatus Niyogiibacteriota</taxon>
    </lineage>
</organism>
<dbReference type="Gene3D" id="2.40.30.10">
    <property type="entry name" value="Translation factors"/>
    <property type="match status" value="1"/>
</dbReference>
<dbReference type="EMBL" id="MHMR01000015">
    <property type="protein sequence ID" value="OGZ30769.1"/>
    <property type="molecule type" value="Genomic_DNA"/>
</dbReference>
<dbReference type="InterPro" id="IPR009000">
    <property type="entry name" value="Transl_B-barrel_sf"/>
</dbReference>
<dbReference type="SUPFAM" id="SSF50447">
    <property type="entry name" value="Translation proteins"/>
    <property type="match status" value="1"/>
</dbReference>
<gene>
    <name evidence="1" type="ORF">A3J00_03940</name>
</gene>
<dbReference type="AlphaFoldDB" id="A0A1G2EY90"/>
<dbReference type="Proteomes" id="UP000178428">
    <property type="component" value="Unassembled WGS sequence"/>
</dbReference>
<sequence>MAKDKPLGKVSHYFDKAMVAVIKLDGGLKVGDEVKFVKGEEEFSQTIDSMQIEHESIKSAKKGQETAVKVNQPAREGTLVYKA</sequence>
<accession>A0A1G2EY90</accession>
<evidence type="ECO:0008006" key="3">
    <source>
        <dbReference type="Google" id="ProtNLM"/>
    </source>
</evidence>
<name>A0A1G2EY90_9BACT</name>
<evidence type="ECO:0000313" key="1">
    <source>
        <dbReference type="EMBL" id="OGZ30769.1"/>
    </source>
</evidence>
<evidence type="ECO:0000313" key="2">
    <source>
        <dbReference type="Proteomes" id="UP000178428"/>
    </source>
</evidence>